<evidence type="ECO:0000313" key="2">
    <source>
        <dbReference type="Proteomes" id="UP000199448"/>
    </source>
</evidence>
<reference evidence="1 2" key="1">
    <citation type="submission" date="2016-10" db="EMBL/GenBank/DDBJ databases">
        <authorList>
            <person name="de Groot N.N."/>
        </authorList>
    </citation>
    <scope>NUCLEOTIDE SEQUENCE [LARGE SCALE GENOMIC DNA]</scope>
    <source>
        <strain evidence="1 2">DSM 23553</strain>
    </source>
</reference>
<organism evidence="1 2">
    <name type="scientific">Salinimicrobium catena</name>
    <dbReference type="NCBI Taxonomy" id="390640"/>
    <lineage>
        <taxon>Bacteria</taxon>
        <taxon>Pseudomonadati</taxon>
        <taxon>Bacteroidota</taxon>
        <taxon>Flavobacteriia</taxon>
        <taxon>Flavobacteriales</taxon>
        <taxon>Flavobacteriaceae</taxon>
        <taxon>Salinimicrobium</taxon>
    </lineage>
</organism>
<gene>
    <name evidence="1" type="ORF">SAMN04488034_105142</name>
</gene>
<protein>
    <submittedName>
        <fullName evidence="1">Uncharacterized protein</fullName>
    </submittedName>
</protein>
<dbReference type="AlphaFoldDB" id="A0A1H5NSU7"/>
<keyword evidence="2" id="KW-1185">Reference proteome</keyword>
<accession>A0A1H5NSU7</accession>
<dbReference type="STRING" id="390640.SAMN04488034_105142"/>
<evidence type="ECO:0000313" key="1">
    <source>
        <dbReference type="EMBL" id="SEF04504.1"/>
    </source>
</evidence>
<proteinExistence type="predicted"/>
<name>A0A1H5NSU7_9FLAO</name>
<dbReference type="Proteomes" id="UP000199448">
    <property type="component" value="Unassembled WGS sequence"/>
</dbReference>
<dbReference type="EMBL" id="FNUG01000005">
    <property type="protein sequence ID" value="SEF04504.1"/>
    <property type="molecule type" value="Genomic_DNA"/>
</dbReference>
<sequence length="81" mass="9401">MVKHTSEAIEVPKMLLYPKDDQKGTALQAFPLITEKLVFNSTLYNNRLFKTDFVTPKKKKPTQKLRGFNIRALLTLTIMYL</sequence>